<dbReference type="AlphaFoldDB" id="A0A118JVA6"/>
<evidence type="ECO:0000256" key="8">
    <source>
        <dbReference type="ARBA" id="ARBA00022763"/>
    </source>
</evidence>
<evidence type="ECO:0000256" key="3">
    <source>
        <dbReference type="ARBA" id="ARBA00019438"/>
    </source>
</evidence>
<proteinExistence type="inferred from homology"/>
<dbReference type="GO" id="GO:0006302">
    <property type="term" value="P:double-strand break repair"/>
    <property type="evidence" value="ECO:0007669"/>
    <property type="project" value="TreeGrafter"/>
</dbReference>
<keyword evidence="6" id="KW-0053">Apoptosis</keyword>
<keyword evidence="12" id="KW-0234">DNA repair</keyword>
<dbReference type="PANTHER" id="PTHR15189:SF7">
    <property type="entry name" value="BRISC AND BRCA1-A COMPLEX MEMBER 2"/>
    <property type="match status" value="1"/>
</dbReference>
<dbReference type="Gramene" id="KVH93324">
    <property type="protein sequence ID" value="KVH93324"/>
    <property type="gene ID" value="Ccrd_004622"/>
</dbReference>
<keyword evidence="13" id="KW-0539">Nucleus</keyword>
<dbReference type="GO" id="GO:0005737">
    <property type="term" value="C:cytoplasm"/>
    <property type="evidence" value="ECO:0007669"/>
    <property type="project" value="UniProtKB-SubCell"/>
</dbReference>
<comment type="similarity">
    <text evidence="15">Belongs to the BABAM2 family.</text>
</comment>
<dbReference type="Proteomes" id="UP000243975">
    <property type="component" value="Unassembled WGS sequence"/>
</dbReference>
<accession>A0A118JVA6</accession>
<dbReference type="GO" id="GO:0051301">
    <property type="term" value="P:cell division"/>
    <property type="evidence" value="ECO:0007669"/>
    <property type="project" value="UniProtKB-KW"/>
</dbReference>
<dbReference type="STRING" id="59895.A0A118JVA6"/>
<comment type="subcellular location">
    <subcellularLocation>
        <location evidence="2">Cytoplasm</location>
    </subcellularLocation>
    <subcellularLocation>
        <location evidence="1">Nucleus</location>
    </subcellularLocation>
</comment>
<evidence type="ECO:0000256" key="10">
    <source>
        <dbReference type="ARBA" id="ARBA00022786"/>
    </source>
</evidence>
<evidence type="ECO:0000256" key="6">
    <source>
        <dbReference type="ARBA" id="ARBA00022703"/>
    </source>
</evidence>
<dbReference type="GO" id="GO:0006325">
    <property type="term" value="P:chromatin organization"/>
    <property type="evidence" value="ECO:0007669"/>
    <property type="project" value="UniProtKB-KW"/>
</dbReference>
<evidence type="ECO:0000256" key="2">
    <source>
        <dbReference type="ARBA" id="ARBA00004496"/>
    </source>
</evidence>
<protein>
    <recommendedName>
        <fullName evidence="3">BRISC and BRCA1-A complex member 2</fullName>
    </recommendedName>
    <alternativeName>
        <fullName evidence="16">BRCA1-A complex subunit BRE</fullName>
    </alternativeName>
    <alternativeName>
        <fullName evidence="17">BRCA1/BRCA2-containing complex subunit 45</fullName>
    </alternativeName>
</protein>
<evidence type="ECO:0000256" key="9">
    <source>
        <dbReference type="ARBA" id="ARBA00022776"/>
    </source>
</evidence>
<evidence type="ECO:0000256" key="16">
    <source>
        <dbReference type="ARBA" id="ARBA00032491"/>
    </source>
</evidence>
<evidence type="ECO:0000256" key="7">
    <source>
        <dbReference type="ARBA" id="ARBA00022737"/>
    </source>
</evidence>
<dbReference type="EMBL" id="LEKV01004780">
    <property type="protein sequence ID" value="KVH93324.1"/>
    <property type="molecule type" value="Genomic_DNA"/>
</dbReference>
<evidence type="ECO:0000256" key="17">
    <source>
        <dbReference type="ARBA" id="ARBA00032630"/>
    </source>
</evidence>
<organism evidence="18 19">
    <name type="scientific">Cynara cardunculus var. scolymus</name>
    <name type="common">Globe artichoke</name>
    <name type="synonym">Cynara scolymus</name>
    <dbReference type="NCBI Taxonomy" id="59895"/>
    <lineage>
        <taxon>Eukaryota</taxon>
        <taxon>Viridiplantae</taxon>
        <taxon>Streptophyta</taxon>
        <taxon>Embryophyta</taxon>
        <taxon>Tracheophyta</taxon>
        <taxon>Spermatophyta</taxon>
        <taxon>Magnoliopsida</taxon>
        <taxon>eudicotyledons</taxon>
        <taxon>Gunneridae</taxon>
        <taxon>Pentapetalae</taxon>
        <taxon>asterids</taxon>
        <taxon>campanulids</taxon>
        <taxon>Asterales</taxon>
        <taxon>Asteraceae</taxon>
        <taxon>Carduoideae</taxon>
        <taxon>Cardueae</taxon>
        <taxon>Carduinae</taxon>
        <taxon>Cynara</taxon>
    </lineage>
</organism>
<keyword evidence="4" id="KW-0963">Cytoplasm</keyword>
<evidence type="ECO:0000256" key="14">
    <source>
        <dbReference type="ARBA" id="ARBA00023306"/>
    </source>
</evidence>
<evidence type="ECO:0000256" key="12">
    <source>
        <dbReference type="ARBA" id="ARBA00023204"/>
    </source>
</evidence>
<gene>
    <name evidence="18" type="ORF">Ccrd_004622</name>
</gene>
<evidence type="ECO:0000256" key="4">
    <source>
        <dbReference type="ARBA" id="ARBA00022490"/>
    </source>
</evidence>
<comment type="caution">
    <text evidence="18">The sequence shown here is derived from an EMBL/GenBank/DDBJ whole genome shotgun (WGS) entry which is preliminary data.</text>
</comment>
<dbReference type="InterPro" id="IPR010358">
    <property type="entry name" value="BRE"/>
</dbReference>
<evidence type="ECO:0000256" key="11">
    <source>
        <dbReference type="ARBA" id="ARBA00022853"/>
    </source>
</evidence>
<name>A0A118JVA6_CYNCS</name>
<keyword evidence="11" id="KW-0156">Chromatin regulator</keyword>
<evidence type="ECO:0000256" key="1">
    <source>
        <dbReference type="ARBA" id="ARBA00004123"/>
    </source>
</evidence>
<evidence type="ECO:0000313" key="19">
    <source>
        <dbReference type="Proteomes" id="UP000243975"/>
    </source>
</evidence>
<keyword evidence="7" id="KW-0677">Repeat</keyword>
<keyword evidence="5" id="KW-0132">Cell division</keyword>
<keyword evidence="14" id="KW-0131">Cell cycle</keyword>
<keyword evidence="9" id="KW-0498">Mitosis</keyword>
<keyword evidence="8" id="KW-0227">DNA damage</keyword>
<evidence type="ECO:0000313" key="18">
    <source>
        <dbReference type="EMBL" id="KVH93324.1"/>
    </source>
</evidence>
<evidence type="ECO:0000256" key="5">
    <source>
        <dbReference type="ARBA" id="ARBA00022618"/>
    </source>
</evidence>
<sequence>MQATAGLRQLGVDASERILQALSPVQQHPFGDVIYNAQFPLLAPDIVFGPEDDNFRPYHACGGDLKPKNNLSDWNCKDPTRLLSLILELRSLYMAYQKKRVGEVDD</sequence>
<evidence type="ECO:0000256" key="13">
    <source>
        <dbReference type="ARBA" id="ARBA00023242"/>
    </source>
</evidence>
<reference evidence="18 19" key="1">
    <citation type="journal article" date="2016" name="Sci. Rep.">
        <title>The genome sequence of the outbreeding globe artichoke constructed de novo incorporating a phase-aware low-pass sequencing strategy of F1 progeny.</title>
        <authorList>
            <person name="Scaglione D."/>
            <person name="Reyes-Chin-Wo S."/>
            <person name="Acquadro A."/>
            <person name="Froenicke L."/>
            <person name="Portis E."/>
            <person name="Beitel C."/>
            <person name="Tirone M."/>
            <person name="Mauro R."/>
            <person name="Lo Monaco A."/>
            <person name="Mauromicale G."/>
            <person name="Faccioli P."/>
            <person name="Cattivelli L."/>
            <person name="Rieseberg L."/>
            <person name="Michelmore R."/>
            <person name="Lanteri S."/>
        </authorList>
    </citation>
    <scope>NUCLEOTIDE SEQUENCE [LARGE SCALE GENOMIC DNA]</scope>
    <source>
        <strain evidence="18">2C</strain>
    </source>
</reference>
<keyword evidence="10" id="KW-0833">Ubl conjugation pathway</keyword>
<dbReference type="Pfam" id="PF06113">
    <property type="entry name" value="BRE"/>
    <property type="match status" value="1"/>
</dbReference>
<keyword evidence="19" id="KW-1185">Reference proteome</keyword>
<dbReference type="GO" id="GO:0070552">
    <property type="term" value="C:BRISC complex"/>
    <property type="evidence" value="ECO:0007669"/>
    <property type="project" value="InterPro"/>
</dbReference>
<evidence type="ECO:0000256" key="15">
    <source>
        <dbReference type="ARBA" id="ARBA00025766"/>
    </source>
</evidence>
<dbReference type="PANTHER" id="PTHR15189">
    <property type="entry name" value="BRISC AND BRCA1-A COMPLEX MEMBER 2"/>
    <property type="match status" value="1"/>
</dbReference>